<sequence>MMAFVYIDVVSSRRTLRKFIISMKSSRTVIINGEEISPGFYYYNNCSDDSPWKFPSYNSNDSNVLSLILNIGIILVVIVIGCLIGFYLCCCCRRCWTKDRPRVDSNEQVDHHEKGNNYV</sequence>
<keyword evidence="1" id="KW-0472">Membrane</keyword>
<organism evidence="2 3">
    <name type="scientific">Adineta ricciae</name>
    <name type="common">Rotifer</name>
    <dbReference type="NCBI Taxonomy" id="249248"/>
    <lineage>
        <taxon>Eukaryota</taxon>
        <taxon>Metazoa</taxon>
        <taxon>Spiralia</taxon>
        <taxon>Gnathifera</taxon>
        <taxon>Rotifera</taxon>
        <taxon>Eurotatoria</taxon>
        <taxon>Bdelloidea</taxon>
        <taxon>Adinetida</taxon>
        <taxon>Adinetidae</taxon>
        <taxon>Adineta</taxon>
    </lineage>
</organism>
<dbReference type="EMBL" id="CAJNOJ010000049">
    <property type="protein sequence ID" value="CAF0957971.1"/>
    <property type="molecule type" value="Genomic_DNA"/>
</dbReference>
<keyword evidence="1" id="KW-0812">Transmembrane</keyword>
<name>A0A814DNE3_ADIRI</name>
<protein>
    <submittedName>
        <fullName evidence="2">Uncharacterized protein</fullName>
    </submittedName>
</protein>
<gene>
    <name evidence="2" type="ORF">EDS130_LOCUS12696</name>
</gene>
<comment type="caution">
    <text evidence="2">The sequence shown here is derived from an EMBL/GenBank/DDBJ whole genome shotgun (WGS) entry which is preliminary data.</text>
</comment>
<dbReference type="Proteomes" id="UP000663852">
    <property type="component" value="Unassembled WGS sequence"/>
</dbReference>
<reference evidence="2" key="1">
    <citation type="submission" date="2021-02" db="EMBL/GenBank/DDBJ databases">
        <authorList>
            <person name="Nowell W R."/>
        </authorList>
    </citation>
    <scope>NUCLEOTIDE SEQUENCE</scope>
</reference>
<evidence type="ECO:0000256" key="1">
    <source>
        <dbReference type="SAM" id="Phobius"/>
    </source>
</evidence>
<dbReference type="AlphaFoldDB" id="A0A814DNE3"/>
<evidence type="ECO:0000313" key="3">
    <source>
        <dbReference type="Proteomes" id="UP000663852"/>
    </source>
</evidence>
<accession>A0A814DNE3</accession>
<feature type="transmembrane region" description="Helical" evidence="1">
    <location>
        <begin position="64"/>
        <end position="90"/>
    </location>
</feature>
<keyword evidence="1" id="KW-1133">Transmembrane helix</keyword>
<evidence type="ECO:0000313" key="2">
    <source>
        <dbReference type="EMBL" id="CAF0957971.1"/>
    </source>
</evidence>
<proteinExistence type="predicted"/>